<feature type="coiled-coil region" evidence="7">
    <location>
        <begin position="19"/>
        <end position="53"/>
    </location>
</feature>
<evidence type="ECO:0000313" key="8">
    <source>
        <dbReference type="EMBL" id="KFN92339.1"/>
    </source>
</evidence>
<protein>
    <submittedName>
        <fullName evidence="8">Septation ring formation regulator</fullName>
    </submittedName>
</protein>
<name>A0A091C619_9ENTE</name>
<keyword evidence="2" id="KW-0812">Transmembrane</keyword>
<evidence type="ECO:0000256" key="5">
    <source>
        <dbReference type="ARBA" id="ARBA00023136"/>
    </source>
</evidence>
<keyword evidence="6" id="KW-0132">Cell division</keyword>
<keyword evidence="4 7" id="KW-0175">Coiled coil</keyword>
<reference evidence="8 9" key="1">
    <citation type="submission" date="2014-08" db="EMBL/GenBank/DDBJ databases">
        <title>Genome sequence of Tetragenococcus muriaticus.</title>
        <authorList>
            <person name="Chuea-nongthon C."/>
            <person name="Rodtong S."/>
            <person name="Yongsawatdigul J."/>
            <person name="Steele J.L."/>
            <person name="Liu X.-y."/>
            <person name="Speers J."/>
            <person name="Glasner J.D."/>
            <person name="Neeno-Eckwall E.C."/>
        </authorList>
    </citation>
    <scope>NUCLEOTIDE SEQUENCE [LARGE SCALE GENOMIC DNA]</scope>
    <source>
        <strain evidence="8 9">PMC-11-5</strain>
    </source>
</reference>
<gene>
    <name evidence="8" type="ORF">TMUPMC115_0998</name>
</gene>
<evidence type="ECO:0000256" key="6">
    <source>
        <dbReference type="ARBA" id="ARBA00023210"/>
    </source>
</evidence>
<organism evidence="8 9">
    <name type="scientific">Tetragenococcus muriaticus PMC-11-5</name>
    <dbReference type="NCBI Taxonomy" id="1302649"/>
    <lineage>
        <taxon>Bacteria</taxon>
        <taxon>Bacillati</taxon>
        <taxon>Bacillota</taxon>
        <taxon>Bacilli</taxon>
        <taxon>Lactobacillales</taxon>
        <taxon>Enterococcaceae</taxon>
        <taxon>Tetragenococcus</taxon>
    </lineage>
</organism>
<dbReference type="Pfam" id="PF06160">
    <property type="entry name" value="EzrA"/>
    <property type="match status" value="1"/>
</dbReference>
<comment type="caution">
    <text evidence="8">The sequence shown here is derived from an EMBL/GenBank/DDBJ whole genome shotgun (WGS) entry which is preliminary data.</text>
</comment>
<evidence type="ECO:0000256" key="4">
    <source>
        <dbReference type="ARBA" id="ARBA00023054"/>
    </source>
</evidence>
<dbReference type="GO" id="GO:0000917">
    <property type="term" value="P:division septum assembly"/>
    <property type="evidence" value="ECO:0007669"/>
    <property type="project" value="UniProtKB-KW"/>
</dbReference>
<evidence type="ECO:0000256" key="2">
    <source>
        <dbReference type="ARBA" id="ARBA00022692"/>
    </source>
</evidence>
<keyword evidence="5" id="KW-0472">Membrane</keyword>
<dbReference type="AlphaFoldDB" id="A0A091C619"/>
<keyword evidence="6" id="KW-0131">Cell cycle</keyword>
<dbReference type="EMBL" id="JPVU01000100">
    <property type="protein sequence ID" value="KFN92339.1"/>
    <property type="molecule type" value="Genomic_DNA"/>
</dbReference>
<evidence type="ECO:0000313" key="9">
    <source>
        <dbReference type="Proteomes" id="UP000029380"/>
    </source>
</evidence>
<keyword evidence="3" id="KW-1133">Transmembrane helix</keyword>
<sequence length="133" mass="15764">MPGLPSDYLDSFYNVTDCVEELDDTLNRTRVDMDEVNQTVAICEDELSILKEKTNDMVDEAALTEQMMQYANRYRHSHTEVRNSLERAIDLFKYEYRYKDALDEIGNALERVEPGVFKQIEEFYYENRDNLLQ</sequence>
<accession>A0A091C619</accession>
<dbReference type="GO" id="GO:0000921">
    <property type="term" value="P:septin ring assembly"/>
    <property type="evidence" value="ECO:0007669"/>
    <property type="project" value="InterPro"/>
</dbReference>
<dbReference type="GO" id="GO:0005886">
    <property type="term" value="C:plasma membrane"/>
    <property type="evidence" value="ECO:0007669"/>
    <property type="project" value="UniProtKB-SubCell"/>
</dbReference>
<dbReference type="PATRIC" id="fig|1302649.3.peg.999"/>
<evidence type="ECO:0000256" key="1">
    <source>
        <dbReference type="ARBA" id="ARBA00004162"/>
    </source>
</evidence>
<dbReference type="GO" id="GO:0005940">
    <property type="term" value="C:septin ring"/>
    <property type="evidence" value="ECO:0007669"/>
    <property type="project" value="InterPro"/>
</dbReference>
<proteinExistence type="predicted"/>
<dbReference type="Proteomes" id="UP000029380">
    <property type="component" value="Unassembled WGS sequence"/>
</dbReference>
<keyword evidence="6" id="KW-0717">Septation</keyword>
<evidence type="ECO:0000256" key="3">
    <source>
        <dbReference type="ARBA" id="ARBA00022989"/>
    </source>
</evidence>
<evidence type="ECO:0000256" key="7">
    <source>
        <dbReference type="SAM" id="Coils"/>
    </source>
</evidence>
<dbReference type="InterPro" id="IPR010379">
    <property type="entry name" value="EzrA"/>
</dbReference>
<comment type="subcellular location">
    <subcellularLocation>
        <location evidence="1">Cell membrane</location>
        <topology evidence="1">Single-pass membrane protein</topology>
    </subcellularLocation>
</comment>